<feature type="compositionally biased region" description="Basic and acidic residues" evidence="14">
    <location>
        <begin position="25"/>
        <end position="35"/>
    </location>
</feature>
<dbReference type="InterPro" id="IPR002867">
    <property type="entry name" value="IBR_dom"/>
</dbReference>
<evidence type="ECO:0000256" key="1">
    <source>
        <dbReference type="ARBA" id="ARBA00001798"/>
    </source>
</evidence>
<dbReference type="Pfam" id="PF01485">
    <property type="entry name" value="IBR"/>
    <property type="match status" value="1"/>
</dbReference>
<comment type="function">
    <text evidence="3">Might act as an E3 ubiquitin-protein ligase, or as part of E3 complex, which accepts ubiquitin from specific E2 ubiquitin-conjugating enzymes and then transfers it to substrates.</text>
</comment>
<dbReference type="Pfam" id="PF22191">
    <property type="entry name" value="IBR_1"/>
    <property type="match status" value="1"/>
</dbReference>
<evidence type="ECO:0000256" key="3">
    <source>
        <dbReference type="ARBA" id="ARBA00003976"/>
    </source>
</evidence>
<keyword evidence="11" id="KW-0833">Ubl conjugation pathway</keyword>
<dbReference type="InterPro" id="IPR044066">
    <property type="entry name" value="TRIAD_supradom"/>
</dbReference>
<evidence type="ECO:0000259" key="16">
    <source>
        <dbReference type="PROSITE" id="PS50199"/>
    </source>
</evidence>
<keyword evidence="12" id="KW-0862">Zinc</keyword>
<dbReference type="InterPro" id="IPR001876">
    <property type="entry name" value="Znf_RanBP2"/>
</dbReference>
<evidence type="ECO:0000256" key="11">
    <source>
        <dbReference type="ARBA" id="ARBA00022786"/>
    </source>
</evidence>
<gene>
    <name evidence="18" type="ORF">RJ640_008847</name>
</gene>
<evidence type="ECO:0000256" key="13">
    <source>
        <dbReference type="PROSITE-ProRule" id="PRU00322"/>
    </source>
</evidence>
<dbReference type="InterPro" id="IPR001841">
    <property type="entry name" value="Znf_RING"/>
</dbReference>
<dbReference type="Gene3D" id="1.20.120.1750">
    <property type="match status" value="1"/>
</dbReference>
<evidence type="ECO:0000313" key="19">
    <source>
        <dbReference type="Proteomes" id="UP001187471"/>
    </source>
</evidence>
<feature type="domain" description="RING-type" evidence="15">
    <location>
        <begin position="128"/>
        <end position="175"/>
    </location>
</feature>
<dbReference type="CDD" id="cd20346">
    <property type="entry name" value="BRcat_RBR_ANKIB1"/>
    <property type="match status" value="1"/>
</dbReference>
<accession>A0AA88RB81</accession>
<evidence type="ECO:0000256" key="9">
    <source>
        <dbReference type="ARBA" id="ARBA00022737"/>
    </source>
</evidence>
<protein>
    <recommendedName>
        <fullName evidence="6">RBR-type E3 ubiquitin transferase</fullName>
        <ecNumber evidence="6">2.3.2.31</ecNumber>
    </recommendedName>
</protein>
<name>A0AA88RB81_9ASTE</name>
<sequence length="558" mass="63839">MDSDDDMYDSGDAEDADSDNDDAEDHTFIDKDTDGADVDAASHERSYTVLEEKDIRQRIHNDTEGVSTLLSVSRAAASLLLGRYNWSVNGVQEAWFNDEEGVRKAVGLFENPAGSYSVRTGGTRLFICSICFENYSIDSLKSTTGCCHLYCTTCWKSYISTSIDGGPGCLTLRCPDPSCSMAVGGDMIELLASEEDKGKYDRYVLRSYVEQTKWIKWCPGPGCECAVEYEPGSGSYDVRCLCLHRFCWNCAEEAHRPVDCDTVAKWMLKNKDEAANTKWILVNSKPCPKCKRPIEKNKGCMHVTCSAPCKYEFCWLCLGEFHNTSFACNRYNKDEHAEDERRRDMAKKPIQRYAHYYERWAANLSAMRRAVAGLRRTETTKLEKLGKIVPESRLAFVREAWLQIAECRRVLSWTYAYGYYLDEREFAKKQFFEYLQGEAEAGLERLHQCTVKELKDYLVDDTDYSDTNFRKFRAKVSSLTTVTGNYFENLVKALENGLSDVDVSRWTCNLCTSLNKRSTMKCKMCRTGKNPFGQGNKKKRRERGTETKKSEEKVERYK</sequence>
<evidence type="ECO:0000256" key="8">
    <source>
        <dbReference type="ARBA" id="ARBA00022723"/>
    </source>
</evidence>
<evidence type="ECO:0000256" key="7">
    <source>
        <dbReference type="ARBA" id="ARBA00022679"/>
    </source>
</evidence>
<evidence type="ECO:0000313" key="18">
    <source>
        <dbReference type="EMBL" id="KAK2986164.1"/>
    </source>
</evidence>
<dbReference type="PROSITE" id="PS51873">
    <property type="entry name" value="TRIAD"/>
    <property type="match status" value="1"/>
</dbReference>
<feature type="compositionally biased region" description="Basic and acidic residues" evidence="14">
    <location>
        <begin position="543"/>
        <end position="558"/>
    </location>
</feature>
<dbReference type="FunFam" id="3.30.40.10:FF:000019">
    <property type="entry name" value="RBR-type E3 ubiquitin transferase"/>
    <property type="match status" value="1"/>
</dbReference>
<dbReference type="PROSITE" id="PS50089">
    <property type="entry name" value="ZF_RING_2"/>
    <property type="match status" value="1"/>
</dbReference>
<evidence type="ECO:0000256" key="14">
    <source>
        <dbReference type="SAM" id="MobiDB-lite"/>
    </source>
</evidence>
<dbReference type="SUPFAM" id="SSF57850">
    <property type="entry name" value="RING/U-box"/>
    <property type="match status" value="3"/>
</dbReference>
<dbReference type="PANTHER" id="PTHR11685">
    <property type="entry name" value="RBR FAMILY RING FINGER AND IBR DOMAIN-CONTAINING"/>
    <property type="match status" value="1"/>
</dbReference>
<comment type="catalytic activity">
    <reaction evidence="1">
        <text>[E2 ubiquitin-conjugating enzyme]-S-ubiquitinyl-L-cysteine + [acceptor protein]-L-lysine = [E2 ubiquitin-conjugating enzyme]-L-cysteine + [acceptor protein]-N(6)-ubiquitinyl-L-lysine.</text>
        <dbReference type="EC" id="2.3.2.31"/>
    </reaction>
</comment>
<comment type="similarity">
    <text evidence="5">Belongs to the RBR family. Ariadne subfamily.</text>
</comment>
<keyword evidence="8" id="KW-0479">Metal-binding</keyword>
<proteinExistence type="inferred from homology"/>
<comment type="caution">
    <text evidence="18">The sequence shown here is derived from an EMBL/GenBank/DDBJ whole genome shotgun (WGS) entry which is preliminary data.</text>
</comment>
<dbReference type="EC" id="2.3.2.31" evidence="6"/>
<keyword evidence="9" id="KW-0677">Repeat</keyword>
<feature type="domain" description="RanBP2-type" evidence="16">
    <location>
        <begin position="502"/>
        <end position="531"/>
    </location>
</feature>
<dbReference type="GO" id="GO:0008270">
    <property type="term" value="F:zinc ion binding"/>
    <property type="evidence" value="ECO:0007669"/>
    <property type="project" value="UniProtKB-KW"/>
</dbReference>
<dbReference type="Proteomes" id="UP001187471">
    <property type="component" value="Unassembled WGS sequence"/>
</dbReference>
<evidence type="ECO:0000256" key="12">
    <source>
        <dbReference type="ARBA" id="ARBA00022833"/>
    </source>
</evidence>
<dbReference type="InterPro" id="IPR045840">
    <property type="entry name" value="Ariadne"/>
</dbReference>
<dbReference type="Gene3D" id="3.30.40.10">
    <property type="entry name" value="Zinc/RING finger domain, C3HC4 (zinc finger)"/>
    <property type="match status" value="1"/>
</dbReference>
<dbReference type="PROSITE" id="PS01358">
    <property type="entry name" value="ZF_RANBP2_1"/>
    <property type="match status" value="1"/>
</dbReference>
<dbReference type="PROSITE" id="PS50199">
    <property type="entry name" value="ZF_RANBP2_2"/>
    <property type="match status" value="1"/>
</dbReference>
<keyword evidence="19" id="KW-1185">Reference proteome</keyword>
<evidence type="ECO:0000256" key="5">
    <source>
        <dbReference type="ARBA" id="ARBA00005884"/>
    </source>
</evidence>
<organism evidence="18 19">
    <name type="scientific">Escallonia rubra</name>
    <dbReference type="NCBI Taxonomy" id="112253"/>
    <lineage>
        <taxon>Eukaryota</taxon>
        <taxon>Viridiplantae</taxon>
        <taxon>Streptophyta</taxon>
        <taxon>Embryophyta</taxon>
        <taxon>Tracheophyta</taxon>
        <taxon>Spermatophyta</taxon>
        <taxon>Magnoliopsida</taxon>
        <taxon>eudicotyledons</taxon>
        <taxon>Gunneridae</taxon>
        <taxon>Pentapetalae</taxon>
        <taxon>asterids</taxon>
        <taxon>campanulids</taxon>
        <taxon>Escalloniales</taxon>
        <taxon>Escalloniaceae</taxon>
        <taxon>Escallonia</taxon>
    </lineage>
</organism>
<keyword evidence="10 13" id="KW-0863">Zinc-finger</keyword>
<dbReference type="Pfam" id="PF19422">
    <property type="entry name" value="Ariadne"/>
    <property type="match status" value="1"/>
</dbReference>
<feature type="region of interest" description="Disordered" evidence="14">
    <location>
        <begin position="531"/>
        <end position="558"/>
    </location>
</feature>
<feature type="region of interest" description="Disordered" evidence="14">
    <location>
        <begin position="1"/>
        <end position="35"/>
    </location>
</feature>
<dbReference type="GO" id="GO:0061630">
    <property type="term" value="F:ubiquitin protein ligase activity"/>
    <property type="evidence" value="ECO:0007669"/>
    <property type="project" value="UniProtKB-EC"/>
</dbReference>
<dbReference type="FunFam" id="1.20.120.1750:FF:000027">
    <property type="entry name" value="RBR-type E3 ubiquitin transferase"/>
    <property type="match status" value="1"/>
</dbReference>
<dbReference type="SMART" id="SM00647">
    <property type="entry name" value="IBR"/>
    <property type="match status" value="2"/>
</dbReference>
<evidence type="ECO:0000256" key="10">
    <source>
        <dbReference type="ARBA" id="ARBA00022771"/>
    </source>
</evidence>
<feature type="domain" description="RING-type" evidence="17">
    <location>
        <begin position="124"/>
        <end position="332"/>
    </location>
</feature>
<evidence type="ECO:0000259" key="17">
    <source>
        <dbReference type="PROSITE" id="PS51873"/>
    </source>
</evidence>
<dbReference type="Gene3D" id="2.30.30.380">
    <property type="entry name" value="Zn-finger domain of Sec23/24"/>
    <property type="match status" value="1"/>
</dbReference>
<dbReference type="EMBL" id="JAVXUO010001085">
    <property type="protein sequence ID" value="KAK2986164.1"/>
    <property type="molecule type" value="Genomic_DNA"/>
</dbReference>
<comment type="cofactor">
    <cofactor evidence="2">
        <name>Zn(2+)</name>
        <dbReference type="ChEBI" id="CHEBI:29105"/>
    </cofactor>
</comment>
<evidence type="ECO:0000256" key="2">
    <source>
        <dbReference type="ARBA" id="ARBA00001947"/>
    </source>
</evidence>
<dbReference type="AlphaFoldDB" id="A0AA88RB81"/>
<keyword evidence="7" id="KW-0808">Transferase</keyword>
<dbReference type="InterPro" id="IPR013083">
    <property type="entry name" value="Znf_RING/FYVE/PHD"/>
</dbReference>
<dbReference type="InterPro" id="IPR031127">
    <property type="entry name" value="E3_UB_ligase_RBR"/>
</dbReference>
<evidence type="ECO:0000259" key="15">
    <source>
        <dbReference type="PROSITE" id="PS50089"/>
    </source>
</evidence>
<evidence type="ECO:0000256" key="4">
    <source>
        <dbReference type="ARBA" id="ARBA00004906"/>
    </source>
</evidence>
<comment type="pathway">
    <text evidence="4">Protein modification; protein ubiquitination.</text>
</comment>
<evidence type="ECO:0000256" key="6">
    <source>
        <dbReference type="ARBA" id="ARBA00012251"/>
    </source>
</evidence>
<feature type="compositionally biased region" description="Acidic residues" evidence="14">
    <location>
        <begin position="1"/>
        <end position="24"/>
    </location>
</feature>
<reference evidence="18" key="1">
    <citation type="submission" date="2022-12" db="EMBL/GenBank/DDBJ databases">
        <title>Draft genome assemblies for two species of Escallonia (Escalloniales).</title>
        <authorList>
            <person name="Chanderbali A."/>
            <person name="Dervinis C."/>
            <person name="Anghel I."/>
            <person name="Soltis D."/>
            <person name="Soltis P."/>
            <person name="Zapata F."/>
        </authorList>
    </citation>
    <scope>NUCLEOTIDE SEQUENCE</scope>
    <source>
        <strain evidence="18">UCBG92.1500</strain>
        <tissue evidence="18">Leaf</tissue>
    </source>
</reference>
<dbReference type="GO" id="GO:0016567">
    <property type="term" value="P:protein ubiquitination"/>
    <property type="evidence" value="ECO:0007669"/>
    <property type="project" value="InterPro"/>
</dbReference>